<feature type="compositionally biased region" description="Pro residues" evidence="1">
    <location>
        <begin position="38"/>
        <end position="55"/>
    </location>
</feature>
<evidence type="ECO:0000313" key="2">
    <source>
        <dbReference type="EMBL" id="OCL06996.1"/>
    </source>
</evidence>
<gene>
    <name evidence="2" type="ORF">AOQ84DRAFT_355207</name>
</gene>
<accession>A0A8E2EYB7</accession>
<dbReference type="Proteomes" id="UP000250140">
    <property type="component" value="Unassembled WGS sequence"/>
</dbReference>
<proteinExistence type="predicted"/>
<evidence type="ECO:0000256" key="1">
    <source>
        <dbReference type="SAM" id="MobiDB-lite"/>
    </source>
</evidence>
<dbReference type="AlphaFoldDB" id="A0A8E2EYB7"/>
<protein>
    <submittedName>
        <fullName evidence="2">Uncharacterized protein</fullName>
    </submittedName>
</protein>
<sequence>MLGSYPLTITEENLHKDLETGDTQETDLSSPASFVGFSPPPSPIASLHQPPPTIPDPKGQQPEELRQIWSKVLTYYCQDKRIGEEVGSRTAVQLPKDVGALLLSVVEIKGTQSAIDFILSRDFSVASLDTQMESKIQLNLIRRDWRGHIKACGQGSALLQWNVPKFP</sequence>
<reference evidence="2 3" key="1">
    <citation type="journal article" date="2016" name="Nat. Commun.">
        <title>Ectomycorrhizal ecology is imprinted in the genome of the dominant symbiotic fungus Cenococcum geophilum.</title>
        <authorList>
            <consortium name="DOE Joint Genome Institute"/>
            <person name="Peter M."/>
            <person name="Kohler A."/>
            <person name="Ohm R.A."/>
            <person name="Kuo A."/>
            <person name="Krutzmann J."/>
            <person name="Morin E."/>
            <person name="Arend M."/>
            <person name="Barry K.W."/>
            <person name="Binder M."/>
            <person name="Choi C."/>
            <person name="Clum A."/>
            <person name="Copeland A."/>
            <person name="Grisel N."/>
            <person name="Haridas S."/>
            <person name="Kipfer T."/>
            <person name="LaButti K."/>
            <person name="Lindquist E."/>
            <person name="Lipzen A."/>
            <person name="Maire R."/>
            <person name="Meier B."/>
            <person name="Mihaltcheva S."/>
            <person name="Molinier V."/>
            <person name="Murat C."/>
            <person name="Poggeler S."/>
            <person name="Quandt C.A."/>
            <person name="Sperisen C."/>
            <person name="Tritt A."/>
            <person name="Tisserant E."/>
            <person name="Crous P.W."/>
            <person name="Henrissat B."/>
            <person name="Nehls U."/>
            <person name="Egli S."/>
            <person name="Spatafora J.W."/>
            <person name="Grigoriev I.V."/>
            <person name="Martin F.M."/>
        </authorList>
    </citation>
    <scope>NUCLEOTIDE SEQUENCE [LARGE SCALE GENOMIC DNA]</scope>
    <source>
        <strain evidence="2 3">CBS 207.34</strain>
    </source>
</reference>
<evidence type="ECO:0000313" key="3">
    <source>
        <dbReference type="Proteomes" id="UP000250140"/>
    </source>
</evidence>
<dbReference type="EMBL" id="KV749938">
    <property type="protein sequence ID" value="OCL06996.1"/>
    <property type="molecule type" value="Genomic_DNA"/>
</dbReference>
<feature type="region of interest" description="Disordered" evidence="1">
    <location>
        <begin position="1"/>
        <end position="61"/>
    </location>
</feature>
<name>A0A8E2EYB7_9PEZI</name>
<keyword evidence="3" id="KW-1185">Reference proteome</keyword>
<organism evidence="2 3">
    <name type="scientific">Glonium stellatum</name>
    <dbReference type="NCBI Taxonomy" id="574774"/>
    <lineage>
        <taxon>Eukaryota</taxon>
        <taxon>Fungi</taxon>
        <taxon>Dikarya</taxon>
        <taxon>Ascomycota</taxon>
        <taxon>Pezizomycotina</taxon>
        <taxon>Dothideomycetes</taxon>
        <taxon>Pleosporomycetidae</taxon>
        <taxon>Gloniales</taxon>
        <taxon>Gloniaceae</taxon>
        <taxon>Glonium</taxon>
    </lineage>
</organism>